<reference evidence="2" key="1">
    <citation type="submission" date="2021-06" db="EMBL/GenBank/DDBJ databases">
        <authorList>
            <person name="Kallberg Y."/>
            <person name="Tangrot J."/>
            <person name="Rosling A."/>
        </authorList>
    </citation>
    <scope>NUCLEOTIDE SEQUENCE</scope>
    <source>
        <strain evidence="2">CL551</strain>
    </source>
</reference>
<dbReference type="Proteomes" id="UP000789342">
    <property type="component" value="Unassembled WGS sequence"/>
</dbReference>
<comment type="caution">
    <text evidence="2">The sequence shown here is derived from an EMBL/GenBank/DDBJ whole genome shotgun (WGS) entry which is preliminary data.</text>
</comment>
<feature type="compositionally biased region" description="Polar residues" evidence="1">
    <location>
        <begin position="19"/>
        <end position="36"/>
    </location>
</feature>
<dbReference type="AlphaFoldDB" id="A0A9N8VG44"/>
<dbReference type="EMBL" id="CAJVPV010000270">
    <property type="protein sequence ID" value="CAG8449524.1"/>
    <property type="molecule type" value="Genomic_DNA"/>
</dbReference>
<feature type="region of interest" description="Disordered" evidence="1">
    <location>
        <begin position="1"/>
        <end position="50"/>
    </location>
</feature>
<evidence type="ECO:0000313" key="3">
    <source>
        <dbReference type="Proteomes" id="UP000789342"/>
    </source>
</evidence>
<name>A0A9N8VG44_9GLOM</name>
<proteinExistence type="predicted"/>
<keyword evidence="3" id="KW-1185">Reference proteome</keyword>
<gene>
    <name evidence="2" type="ORF">AMORRO_LOCUS829</name>
</gene>
<feature type="compositionally biased region" description="Basic and acidic residues" evidence="1">
    <location>
        <begin position="39"/>
        <end position="50"/>
    </location>
</feature>
<feature type="non-terminal residue" evidence="2">
    <location>
        <position position="50"/>
    </location>
</feature>
<sequence length="50" mass="5549">TDQSLDEEKDTRSEESPTPKFTSINGSKNKFLSGSATAKDIESAYKKPQR</sequence>
<evidence type="ECO:0000256" key="1">
    <source>
        <dbReference type="SAM" id="MobiDB-lite"/>
    </source>
</evidence>
<organism evidence="2 3">
    <name type="scientific">Acaulospora morrowiae</name>
    <dbReference type="NCBI Taxonomy" id="94023"/>
    <lineage>
        <taxon>Eukaryota</taxon>
        <taxon>Fungi</taxon>
        <taxon>Fungi incertae sedis</taxon>
        <taxon>Mucoromycota</taxon>
        <taxon>Glomeromycotina</taxon>
        <taxon>Glomeromycetes</taxon>
        <taxon>Diversisporales</taxon>
        <taxon>Acaulosporaceae</taxon>
        <taxon>Acaulospora</taxon>
    </lineage>
</organism>
<accession>A0A9N8VG44</accession>
<protein>
    <submittedName>
        <fullName evidence="2">9033_t:CDS:1</fullName>
    </submittedName>
</protein>
<evidence type="ECO:0000313" key="2">
    <source>
        <dbReference type="EMBL" id="CAG8449524.1"/>
    </source>
</evidence>